<feature type="region of interest" description="Disordered" evidence="1">
    <location>
        <begin position="189"/>
        <end position="209"/>
    </location>
</feature>
<dbReference type="EMBL" id="JALKII010000002">
    <property type="protein sequence ID" value="MCK0537162.1"/>
    <property type="molecule type" value="Genomic_DNA"/>
</dbReference>
<reference evidence="4" key="1">
    <citation type="submission" date="2022-04" db="EMBL/GenBank/DDBJ databases">
        <title>Alcanivorax sp. CY1518 draft genome sequence.</title>
        <authorList>
            <person name="Zhao G."/>
            <person name="An M."/>
        </authorList>
    </citation>
    <scope>NUCLEOTIDE SEQUENCE</scope>
    <source>
        <strain evidence="4">CY1518</strain>
    </source>
</reference>
<evidence type="ECO:0000256" key="2">
    <source>
        <dbReference type="SAM" id="SignalP"/>
    </source>
</evidence>
<feature type="compositionally biased region" description="Basic and acidic residues" evidence="1">
    <location>
        <begin position="194"/>
        <end position="209"/>
    </location>
</feature>
<accession>A0ABT0E6A8</accession>
<proteinExistence type="predicted"/>
<sequence>MRGLSTLICLLGVLLLGPAQAEPSRPPAEAEARAPAGAGEGRIYRMTDEQGRVIFTDSPPAGADAREVRPQPSNIMPAPARPQGQARPSPPASPDAFAGYSEIVIHAPAADQTFQNPQQPISVQVGVTPALQAGHQLRILHNGTPLAGTQLVQPVRGAHTLVAQVLDDDGKVLAESGAVTVHVHRPSVLLGPGARRDNDGDGKGKEKGKAVEDLVQILPWYPAER</sequence>
<evidence type="ECO:0000256" key="1">
    <source>
        <dbReference type="SAM" id="MobiDB-lite"/>
    </source>
</evidence>
<feature type="signal peptide" evidence="2">
    <location>
        <begin position="1"/>
        <end position="21"/>
    </location>
</feature>
<dbReference type="Pfam" id="PF13511">
    <property type="entry name" value="DUF4124"/>
    <property type="match status" value="1"/>
</dbReference>
<dbReference type="RefSeq" id="WP_246949931.1">
    <property type="nucleotide sequence ID" value="NZ_JALKII010000002.1"/>
</dbReference>
<dbReference type="Proteomes" id="UP001165524">
    <property type="component" value="Unassembled WGS sequence"/>
</dbReference>
<name>A0ABT0E6A8_9GAMM</name>
<dbReference type="InterPro" id="IPR025392">
    <property type="entry name" value="DUF4124"/>
</dbReference>
<feature type="compositionally biased region" description="Low complexity" evidence="1">
    <location>
        <begin position="77"/>
        <end position="87"/>
    </location>
</feature>
<feature type="compositionally biased region" description="Low complexity" evidence="1">
    <location>
        <begin position="20"/>
        <end position="37"/>
    </location>
</feature>
<evidence type="ECO:0000259" key="3">
    <source>
        <dbReference type="Pfam" id="PF13511"/>
    </source>
</evidence>
<feature type="domain" description="DUF4124" evidence="3">
    <location>
        <begin position="36"/>
        <end position="83"/>
    </location>
</feature>
<gene>
    <name evidence="4" type="ORF">MU846_05510</name>
</gene>
<feature type="region of interest" description="Disordered" evidence="1">
    <location>
        <begin position="20"/>
        <end position="41"/>
    </location>
</feature>
<organism evidence="4 5">
    <name type="scientific">Alcanivorax quisquiliarum</name>
    <dbReference type="NCBI Taxonomy" id="2933565"/>
    <lineage>
        <taxon>Bacteria</taxon>
        <taxon>Pseudomonadati</taxon>
        <taxon>Pseudomonadota</taxon>
        <taxon>Gammaproteobacteria</taxon>
        <taxon>Oceanospirillales</taxon>
        <taxon>Alcanivoracaceae</taxon>
        <taxon>Alcanivorax</taxon>
    </lineage>
</organism>
<feature type="chain" id="PRO_5047292878" evidence="2">
    <location>
        <begin position="22"/>
        <end position="225"/>
    </location>
</feature>
<comment type="caution">
    <text evidence="4">The sequence shown here is derived from an EMBL/GenBank/DDBJ whole genome shotgun (WGS) entry which is preliminary data.</text>
</comment>
<evidence type="ECO:0000313" key="4">
    <source>
        <dbReference type="EMBL" id="MCK0537162.1"/>
    </source>
</evidence>
<keyword evidence="2" id="KW-0732">Signal</keyword>
<feature type="region of interest" description="Disordered" evidence="1">
    <location>
        <begin position="56"/>
        <end position="97"/>
    </location>
</feature>
<keyword evidence="5" id="KW-1185">Reference proteome</keyword>
<protein>
    <submittedName>
        <fullName evidence="4">DUF4124 domain-containing protein</fullName>
    </submittedName>
</protein>
<evidence type="ECO:0000313" key="5">
    <source>
        <dbReference type="Proteomes" id="UP001165524"/>
    </source>
</evidence>